<evidence type="ECO:0000256" key="1">
    <source>
        <dbReference type="ARBA" id="ARBA00004141"/>
    </source>
</evidence>
<keyword evidence="6 7" id="KW-0472">Membrane</keyword>
<dbReference type="AlphaFoldDB" id="A0A1G4MK50"/>
<dbReference type="GO" id="GO:0007034">
    <property type="term" value="P:vacuolar transport"/>
    <property type="evidence" value="ECO:0007669"/>
    <property type="project" value="TreeGrafter"/>
</dbReference>
<reference evidence="8 9" key="1">
    <citation type="submission" date="2016-03" db="EMBL/GenBank/DDBJ databases">
        <authorList>
            <person name="Devillers H."/>
        </authorList>
    </citation>
    <scope>NUCLEOTIDE SEQUENCE [LARGE SCALE GENOMIC DNA]</scope>
    <source>
        <strain evidence="8">CBS 6772</strain>
    </source>
</reference>
<feature type="transmembrane region" description="Helical" evidence="7">
    <location>
        <begin position="535"/>
        <end position="562"/>
    </location>
</feature>
<comment type="similarity">
    <text evidence="2 7">Belongs to the nonaspanin (TM9SF) (TC 9.A.2) family.</text>
</comment>
<organism evidence="8 9">
    <name type="scientific">Lachancea fermentati</name>
    <name type="common">Zygosaccharomyces fermentati</name>
    <dbReference type="NCBI Taxonomy" id="4955"/>
    <lineage>
        <taxon>Eukaryota</taxon>
        <taxon>Fungi</taxon>
        <taxon>Dikarya</taxon>
        <taxon>Ascomycota</taxon>
        <taxon>Saccharomycotina</taxon>
        <taxon>Saccharomycetes</taxon>
        <taxon>Saccharomycetales</taxon>
        <taxon>Saccharomycetaceae</taxon>
        <taxon>Lachancea</taxon>
    </lineage>
</organism>
<feature type="transmembrane region" description="Helical" evidence="7">
    <location>
        <begin position="452"/>
        <end position="477"/>
    </location>
</feature>
<dbReference type="OrthoDB" id="1666796at2759"/>
<evidence type="ECO:0000256" key="6">
    <source>
        <dbReference type="ARBA" id="ARBA00023136"/>
    </source>
</evidence>
<feature type="transmembrane region" description="Helical" evidence="7">
    <location>
        <begin position="483"/>
        <end position="511"/>
    </location>
</feature>
<sequence>MILIYLLSIALPICVHSFYLPGVAPTTYHEGDSIPLLVNHLTPSMFFRHKDDDGKDTGDRESFLYSYDYYFSKFHFCQPEKLEKQPESLGSIIFGDRIFNSPFELEMLKNKECMQVCQSTIPGEDAKFINKLIVNGFFQNWLVDGLPAARKVHDSKTNTDFYSSGFELGFVDVTQGTSKSKTESTSGTKSVAQDDYLDLPSLKKRKNLVDVEKRAKDVNSNSIVKTLEIPYFVNHFDIQIEYHDRGEGNYRVVGVTVEPASIKRTSASTCTATGESLVLSEEEDNTVYFTYSVNFVASDKVWATRWDDYLHVYDPKIQWFSLINVSIVVSLLSSVMIHSLYRTLKDDLSRYNQLNLDDDFQEETGWKLVHGDVFRSPRKAMLLSVLVGSGTQLFLMAGCTIFFALLGLLSPSSRGSLTTVMFILYALFGSCGSYTSMATYKFFGGQLWKVNMILTPILVPGSLFATVLALNFFLIFVKSAGAIPFGTMCVIVALWFLFSIPLSIAGSLVAWKRCKWDEHPTRTNQIARQIPFQPWYLKTIPAAMIAGIFPFGSIAVELYFIYSSLWFNKIFYMFGFLFFAFLLWTLTTSLVTVLLTYYSLCMENWKWQWRGFWLGGAGCAIYVFLHSILLTKFKLGGLTTIVLYTGYSLVISVLCCLITGAVGFLSSLWFVRRIYASIKVD</sequence>
<accession>A0A1G4MK50</accession>
<proteinExistence type="inferred from homology"/>
<feature type="transmembrane region" description="Helical" evidence="7">
    <location>
        <begin position="319"/>
        <end position="341"/>
    </location>
</feature>
<dbReference type="GO" id="GO:0000329">
    <property type="term" value="C:fungal-type vacuole membrane"/>
    <property type="evidence" value="ECO:0007669"/>
    <property type="project" value="TreeGrafter"/>
</dbReference>
<feature type="transmembrane region" description="Helical" evidence="7">
    <location>
        <begin position="382"/>
        <end position="408"/>
    </location>
</feature>
<evidence type="ECO:0000256" key="3">
    <source>
        <dbReference type="ARBA" id="ARBA00022692"/>
    </source>
</evidence>
<evidence type="ECO:0000256" key="5">
    <source>
        <dbReference type="ARBA" id="ARBA00022989"/>
    </source>
</evidence>
<dbReference type="GO" id="GO:0072657">
    <property type="term" value="P:protein localization to membrane"/>
    <property type="evidence" value="ECO:0007669"/>
    <property type="project" value="TreeGrafter"/>
</dbReference>
<feature type="signal peptide" evidence="7">
    <location>
        <begin position="1"/>
        <end position="17"/>
    </location>
</feature>
<name>A0A1G4MK50_LACFM</name>
<dbReference type="EMBL" id="LT598491">
    <property type="protein sequence ID" value="SCW04262.1"/>
    <property type="molecule type" value="Genomic_DNA"/>
</dbReference>
<dbReference type="Proteomes" id="UP000190831">
    <property type="component" value="Chromosome H"/>
</dbReference>
<evidence type="ECO:0000313" key="9">
    <source>
        <dbReference type="Proteomes" id="UP000190831"/>
    </source>
</evidence>
<dbReference type="PANTHER" id="PTHR10766:SF111">
    <property type="entry name" value="TRANSMEMBRANE 9 SUPERFAMILY MEMBER 2"/>
    <property type="match status" value="1"/>
</dbReference>
<dbReference type="Pfam" id="PF02990">
    <property type="entry name" value="EMP70"/>
    <property type="match status" value="1"/>
</dbReference>
<dbReference type="OMA" id="TILITYH"/>
<evidence type="ECO:0000313" key="8">
    <source>
        <dbReference type="EMBL" id="SCW04262.1"/>
    </source>
</evidence>
<evidence type="ECO:0000256" key="4">
    <source>
        <dbReference type="ARBA" id="ARBA00022729"/>
    </source>
</evidence>
<protein>
    <recommendedName>
        <fullName evidence="7">Transmembrane 9 superfamily member</fullName>
    </recommendedName>
</protein>
<evidence type="ECO:0000256" key="7">
    <source>
        <dbReference type="RuleBase" id="RU363079"/>
    </source>
</evidence>
<evidence type="ECO:0000256" key="2">
    <source>
        <dbReference type="ARBA" id="ARBA00005227"/>
    </source>
</evidence>
<comment type="subcellular location">
    <subcellularLocation>
        <location evidence="1">Membrane</location>
        <topology evidence="1">Multi-pass membrane protein</topology>
    </subcellularLocation>
</comment>
<feature type="transmembrane region" description="Helical" evidence="7">
    <location>
        <begin position="574"/>
        <end position="600"/>
    </location>
</feature>
<keyword evidence="3 7" id="KW-0812">Transmembrane</keyword>
<keyword evidence="4 7" id="KW-0732">Signal</keyword>
<keyword evidence="5 7" id="KW-1133">Transmembrane helix</keyword>
<dbReference type="PANTHER" id="PTHR10766">
    <property type="entry name" value="TRANSMEMBRANE 9 SUPERFAMILY PROTEIN"/>
    <property type="match status" value="1"/>
</dbReference>
<feature type="transmembrane region" description="Helical" evidence="7">
    <location>
        <begin position="649"/>
        <end position="671"/>
    </location>
</feature>
<feature type="chain" id="PRO_5009028984" description="Transmembrane 9 superfamily member" evidence="7">
    <location>
        <begin position="18"/>
        <end position="681"/>
    </location>
</feature>
<feature type="transmembrane region" description="Helical" evidence="7">
    <location>
        <begin position="420"/>
        <end position="440"/>
    </location>
</feature>
<keyword evidence="9" id="KW-1185">Reference proteome</keyword>
<feature type="transmembrane region" description="Helical" evidence="7">
    <location>
        <begin position="612"/>
        <end position="629"/>
    </location>
</feature>
<dbReference type="InterPro" id="IPR004240">
    <property type="entry name" value="EMP70"/>
</dbReference>
<gene>
    <name evidence="8" type="ORF">LAFE_0H09648G</name>
</gene>
<dbReference type="GO" id="GO:0005768">
    <property type="term" value="C:endosome"/>
    <property type="evidence" value="ECO:0007669"/>
    <property type="project" value="TreeGrafter"/>
</dbReference>